<name>A0A9X2ZLC4_9FLAO</name>
<accession>A0A9X2ZLC4</accession>
<reference evidence="1" key="1">
    <citation type="submission" date="2022-10" db="EMBL/GenBank/DDBJ databases">
        <title>Two novel species of Flavobacterium.</title>
        <authorList>
            <person name="Liu Q."/>
            <person name="Xin Y.-H."/>
        </authorList>
    </citation>
    <scope>NUCLEOTIDE SEQUENCE</scope>
    <source>
        <strain evidence="1">LS1R47</strain>
    </source>
</reference>
<dbReference type="AlphaFoldDB" id="A0A9X2ZLC4"/>
<dbReference type="Proteomes" id="UP001151133">
    <property type="component" value="Unassembled WGS sequence"/>
</dbReference>
<gene>
    <name evidence="1" type="ORF">OIU80_11375</name>
</gene>
<comment type="caution">
    <text evidence="1">The sequence shown here is derived from an EMBL/GenBank/DDBJ whole genome shotgun (WGS) entry which is preliminary data.</text>
</comment>
<dbReference type="EMBL" id="JAOZEV010000007">
    <property type="protein sequence ID" value="MCV9932885.1"/>
    <property type="molecule type" value="Genomic_DNA"/>
</dbReference>
<organism evidence="1 2">
    <name type="scientific">Flavobacterium frigoritolerans</name>
    <dbReference type="NCBI Taxonomy" id="2987686"/>
    <lineage>
        <taxon>Bacteria</taxon>
        <taxon>Pseudomonadati</taxon>
        <taxon>Bacteroidota</taxon>
        <taxon>Flavobacteriia</taxon>
        <taxon>Flavobacteriales</taxon>
        <taxon>Flavobacteriaceae</taxon>
        <taxon>Flavobacterium</taxon>
    </lineage>
</organism>
<evidence type="ECO:0000313" key="1">
    <source>
        <dbReference type="EMBL" id="MCV9932885.1"/>
    </source>
</evidence>
<protein>
    <submittedName>
        <fullName evidence="1">Uncharacterized protein</fullName>
    </submittedName>
</protein>
<evidence type="ECO:0000313" key="2">
    <source>
        <dbReference type="Proteomes" id="UP001151133"/>
    </source>
</evidence>
<sequence length="86" mass="10108">MTYLIIGSIAYLPANSKKTKNKLQNNLTENTQTETQFGYSVNDNLTYLEKLKNYMHSQNGERIFLSIKWNNIQKKIAMKQKEYLTI</sequence>
<dbReference type="RefSeq" id="WP_264287121.1">
    <property type="nucleotide sequence ID" value="NZ_JAOZEV010000007.1"/>
</dbReference>
<keyword evidence="2" id="KW-1185">Reference proteome</keyword>
<proteinExistence type="predicted"/>